<evidence type="ECO:0000313" key="2">
    <source>
        <dbReference type="Proteomes" id="UP000599578"/>
    </source>
</evidence>
<reference evidence="1 2" key="1">
    <citation type="journal article" date="2014" name="Int. J. Syst. Evol. Microbiol.">
        <title>Complete genome sequence of Corynebacterium casei LMG S-19264T (=DSM 44701T), isolated from a smear-ripened cheese.</title>
        <authorList>
            <consortium name="US DOE Joint Genome Institute (JGI-PGF)"/>
            <person name="Walter F."/>
            <person name="Albersmeier A."/>
            <person name="Kalinowski J."/>
            <person name="Ruckert C."/>
        </authorList>
    </citation>
    <scope>NUCLEOTIDE SEQUENCE [LARGE SCALE GENOMIC DNA]</scope>
    <source>
        <strain evidence="1 2">CGMCC 1.7286</strain>
    </source>
</reference>
<keyword evidence="2" id="KW-1185">Reference proteome</keyword>
<organism evidence="1 2">
    <name type="scientific">Marinobacterium nitratireducens</name>
    <dbReference type="NCBI Taxonomy" id="518897"/>
    <lineage>
        <taxon>Bacteria</taxon>
        <taxon>Pseudomonadati</taxon>
        <taxon>Pseudomonadota</taxon>
        <taxon>Gammaproteobacteria</taxon>
        <taxon>Oceanospirillales</taxon>
        <taxon>Oceanospirillaceae</taxon>
        <taxon>Marinobacterium</taxon>
    </lineage>
</organism>
<comment type="caution">
    <text evidence="1">The sequence shown here is derived from an EMBL/GenBank/DDBJ whole genome shotgun (WGS) entry which is preliminary data.</text>
</comment>
<dbReference type="RefSeq" id="WP_188861204.1">
    <property type="nucleotide sequence ID" value="NZ_BMLT01000006.1"/>
</dbReference>
<proteinExistence type="predicted"/>
<sequence>MKYHGELYFEDDYIINVVSFIVRDGKTSLAFDVVSSWGGQGKWRRSGIANLKDGVFESDIDKSRQEETGQLGVPCKLRFRVENESNEFLTISGSWSEEGNEYRFEGDLEPKC</sequence>
<dbReference type="AlphaFoldDB" id="A0A917ZJ35"/>
<protein>
    <submittedName>
        <fullName evidence="1">Uncharacterized protein</fullName>
    </submittedName>
</protein>
<accession>A0A917ZJ35</accession>
<dbReference type="EMBL" id="BMLT01000006">
    <property type="protein sequence ID" value="GGO83596.1"/>
    <property type="molecule type" value="Genomic_DNA"/>
</dbReference>
<evidence type="ECO:0000313" key="1">
    <source>
        <dbReference type="EMBL" id="GGO83596.1"/>
    </source>
</evidence>
<dbReference type="Proteomes" id="UP000599578">
    <property type="component" value="Unassembled WGS sequence"/>
</dbReference>
<gene>
    <name evidence="1" type="ORF">GCM10011348_27750</name>
</gene>
<name>A0A917ZJ35_9GAMM</name>